<proteinExistence type="predicted"/>
<evidence type="ECO:0000313" key="2">
    <source>
        <dbReference type="Proteomes" id="UP001267426"/>
    </source>
</evidence>
<dbReference type="RefSeq" id="WP_311665794.1">
    <property type="nucleotide sequence ID" value="NZ_JAVRHT010000056.1"/>
</dbReference>
<keyword evidence="2" id="KW-1185">Reference proteome</keyword>
<dbReference type="Proteomes" id="UP001267426">
    <property type="component" value="Unassembled WGS sequence"/>
</dbReference>
<name>A0ABU3BV49_9BACT</name>
<comment type="caution">
    <text evidence="1">The sequence shown here is derived from an EMBL/GenBank/DDBJ whole genome shotgun (WGS) entry which is preliminary data.</text>
</comment>
<protein>
    <submittedName>
        <fullName evidence="1">Uncharacterized protein</fullName>
    </submittedName>
</protein>
<sequence length="136" mass="13812">MGQQQLLLLVLGIVIVGLAVVVGVEAFSENQKKANLDALVNGGVRIASDVQIWSLKPSVFGGPGEGEDWTDATFTRIGYTVQDDGTYATSSGTFTLAGGVLTAEGTYPGNAVTVEITGTEPGHVATTANSAGALGN</sequence>
<accession>A0ABU3BV49</accession>
<evidence type="ECO:0000313" key="1">
    <source>
        <dbReference type="EMBL" id="MDT0633165.1"/>
    </source>
</evidence>
<gene>
    <name evidence="1" type="ORF">RM540_15525</name>
</gene>
<dbReference type="EMBL" id="JAVRHT010000056">
    <property type="protein sequence ID" value="MDT0633165.1"/>
    <property type="molecule type" value="Genomic_DNA"/>
</dbReference>
<reference evidence="1 2" key="1">
    <citation type="submission" date="2023-09" db="EMBL/GenBank/DDBJ databases">
        <authorList>
            <person name="Rey-Velasco X."/>
        </authorList>
    </citation>
    <scope>NUCLEOTIDE SEQUENCE [LARGE SCALE GENOMIC DNA]</scope>
    <source>
        <strain evidence="1 2">F394</strain>
    </source>
</reference>
<organism evidence="1 2">
    <name type="scientific">Rubrivirga litoralis</name>
    <dbReference type="NCBI Taxonomy" id="3075598"/>
    <lineage>
        <taxon>Bacteria</taxon>
        <taxon>Pseudomonadati</taxon>
        <taxon>Rhodothermota</taxon>
        <taxon>Rhodothermia</taxon>
        <taxon>Rhodothermales</taxon>
        <taxon>Rubricoccaceae</taxon>
        <taxon>Rubrivirga</taxon>
    </lineage>
</organism>